<dbReference type="Gene3D" id="2.60.420.10">
    <property type="entry name" value="Maltose phosphorylase, domain 3"/>
    <property type="match status" value="1"/>
</dbReference>
<dbReference type="PANTHER" id="PTHR34987:SF2">
    <property type="entry name" value="B, PUTATIVE (AFU_ORTHOLOGUE AFUA_7G05040)-RELATED"/>
    <property type="match status" value="1"/>
</dbReference>
<keyword evidence="5" id="KW-1185">Reference proteome</keyword>
<dbReference type="EMBL" id="SJPV01000020">
    <property type="protein sequence ID" value="TWU30857.1"/>
    <property type="molecule type" value="Genomic_DNA"/>
</dbReference>
<evidence type="ECO:0000259" key="3">
    <source>
        <dbReference type="Pfam" id="PF17390"/>
    </source>
</evidence>
<reference evidence="4 5" key="1">
    <citation type="submission" date="2019-02" db="EMBL/GenBank/DDBJ databases">
        <title>Deep-cultivation of Planctomycetes and their phenomic and genomic characterization uncovers novel biology.</title>
        <authorList>
            <person name="Wiegand S."/>
            <person name="Jogler M."/>
            <person name="Boedeker C."/>
            <person name="Pinto D."/>
            <person name="Vollmers J."/>
            <person name="Rivas-Marin E."/>
            <person name="Kohn T."/>
            <person name="Peeters S.H."/>
            <person name="Heuer A."/>
            <person name="Rast P."/>
            <person name="Oberbeckmann S."/>
            <person name="Bunk B."/>
            <person name="Jeske O."/>
            <person name="Meyerdierks A."/>
            <person name="Storesund J.E."/>
            <person name="Kallscheuer N."/>
            <person name="Luecker S."/>
            <person name="Lage O.M."/>
            <person name="Pohl T."/>
            <person name="Merkel B.J."/>
            <person name="Hornburger P."/>
            <person name="Mueller R.-W."/>
            <person name="Bruemmer F."/>
            <person name="Labrenz M."/>
            <person name="Spormann A.M."/>
            <person name="Op Den Camp H."/>
            <person name="Overmann J."/>
            <person name="Amann R."/>
            <person name="Jetten M.S.M."/>
            <person name="Mascher T."/>
            <person name="Medema M.H."/>
            <person name="Devos D.P."/>
            <person name="Kaster A.-K."/>
            <person name="Ovreas L."/>
            <person name="Rohde M."/>
            <person name="Galperin M.Y."/>
            <person name="Jogler C."/>
        </authorList>
    </citation>
    <scope>NUCLEOTIDE SEQUENCE [LARGE SCALE GENOMIC DNA]</scope>
    <source>
        <strain evidence="4 5">Poly41</strain>
    </source>
</reference>
<dbReference type="SUPFAM" id="SSF48208">
    <property type="entry name" value="Six-hairpin glycosidases"/>
    <property type="match status" value="1"/>
</dbReference>
<dbReference type="InterPro" id="IPR035398">
    <property type="entry name" value="Bac_rhamnosid_C"/>
</dbReference>
<dbReference type="Pfam" id="PF17390">
    <property type="entry name" value="Bac_rhamnosid_C"/>
    <property type="match status" value="1"/>
</dbReference>
<evidence type="ECO:0000313" key="4">
    <source>
        <dbReference type="EMBL" id="TWU30857.1"/>
    </source>
</evidence>
<proteinExistence type="predicted"/>
<dbReference type="InterPro" id="IPR012341">
    <property type="entry name" value="6hp_glycosidase-like_sf"/>
</dbReference>
<dbReference type="InterPro" id="IPR013737">
    <property type="entry name" value="Bac_rhamnosid_N"/>
</dbReference>
<dbReference type="InterPro" id="IPR008979">
    <property type="entry name" value="Galactose-bd-like_sf"/>
</dbReference>
<dbReference type="GO" id="GO:0005975">
    <property type="term" value="P:carbohydrate metabolic process"/>
    <property type="evidence" value="ECO:0007669"/>
    <property type="project" value="InterPro"/>
</dbReference>
<feature type="domain" description="Bacterial alpha-L-rhamnosidase N-terminal" evidence="1">
    <location>
        <begin position="74"/>
        <end position="227"/>
    </location>
</feature>
<evidence type="ECO:0000259" key="1">
    <source>
        <dbReference type="Pfam" id="PF08531"/>
    </source>
</evidence>
<dbReference type="Gene3D" id="2.60.120.260">
    <property type="entry name" value="Galactose-binding domain-like"/>
    <property type="match status" value="2"/>
</dbReference>
<gene>
    <name evidence="4" type="ORF">Poly41_65510</name>
</gene>
<dbReference type="InterPro" id="IPR035396">
    <property type="entry name" value="Bac_rhamnosid6H"/>
</dbReference>
<dbReference type="Pfam" id="PF08531">
    <property type="entry name" value="Bac_rhamnosid_N"/>
    <property type="match status" value="1"/>
</dbReference>
<feature type="domain" description="Alpha-L-rhamnosidase C-terminal" evidence="3">
    <location>
        <begin position="779"/>
        <end position="842"/>
    </location>
</feature>
<dbReference type="PANTHER" id="PTHR34987">
    <property type="entry name" value="C, PUTATIVE (AFU_ORTHOLOGUE AFUA_3G02880)-RELATED"/>
    <property type="match status" value="1"/>
</dbReference>
<comment type="caution">
    <text evidence="4">The sequence shown here is derived from an EMBL/GenBank/DDBJ whole genome shotgun (WGS) entry which is preliminary data.</text>
</comment>
<dbReference type="RefSeq" id="WP_146531234.1">
    <property type="nucleotide sequence ID" value="NZ_SJPV01000020.1"/>
</dbReference>
<protein>
    <submittedName>
        <fullName evidence="4">Bacterial alpha-L-rhamnosidase</fullName>
    </submittedName>
</protein>
<evidence type="ECO:0000313" key="5">
    <source>
        <dbReference type="Proteomes" id="UP000319143"/>
    </source>
</evidence>
<sequence>MTMKQKRYCLMPPAVCVLPMTVIALLAFFSLDTHCSHAELPLPSWRAQWIWTPDGEDADMLLARKDFTLSEIPQQASLSITADSRYQLFLNGDYVCSGPARCAPHHQSFDVLDVTGRLRRGKNVLAIRAHHQRDHVSYYDSSRAGLLAQLDLVSAGQATTVQTDNSWRVSVDESWLRASPTMARFHLEVCDRIDLRRRIDGWKELNFDDRQWSKARVLKRETGWPLPQPNERPTHQIPPWTSLVARDIPFLRERISKAKRLVSVGSIPGEVDLHATRGEGWVDAPVVQNLLVPRPYGGAPAKTLVSAGEPIVIPANAPGEFRTLIYDFGEVQNGRPFLDIKGPTGTVVDIIVAPYLLNGQLPSPIVASTYVDRIVLSGERERWEAFYMKPMRWMAVVFRHLPSEAQLFSAGAMQSEYPFEQKGFLQTPDAPELEALWNAAAKTIRVCTTDAYTDNYRERRQYAQTSYYASFGNDAVFGDTALQRRYLTQIADEQLADGIMPAYAPRHGDDFMVILDSNCFWIRGLYRYLLCSGDDATIRHLLPAARNLLDRLHRYTNADGLIDRAPYPYWLDHALIDRRGANFCLNGHYLGAIEDFSQVLQWLQESDVDVYRQRAERIRVALREKLWDPKKQLFADALIDGELSKQFSEHANAMALALSIATPGQMKTVAAQLSQQENHDFIHRESGVVMVTPAMSHFFHAGLCEAGYLDPSLELLWTRFAHMLEPLKDGTPTNGTLWEEWWLDGTGRNGNFRPIVDGRSDAQTESAFFPGLFARYILGIEPTQPGFREVVLHYHPSSRLHRRHGAIPTPSGLLEVAWEIRPVEYQITVQVPPATHLRVDLSSLGLPARDRITINNLPATLDQIEDGFLNVSPGDHTVRIDRR</sequence>
<dbReference type="InterPro" id="IPR008928">
    <property type="entry name" value="6-hairpin_glycosidase_sf"/>
</dbReference>
<dbReference type="OrthoDB" id="9761045at2"/>
<evidence type="ECO:0000259" key="2">
    <source>
        <dbReference type="Pfam" id="PF17389"/>
    </source>
</evidence>
<feature type="domain" description="Alpha-L-rhamnosidase six-hairpin glycosidase" evidence="2">
    <location>
        <begin position="421"/>
        <end position="741"/>
    </location>
</feature>
<dbReference type="Pfam" id="PF17389">
    <property type="entry name" value="Bac_rhamnosid6H"/>
    <property type="match status" value="1"/>
</dbReference>
<name>A0A5C6D598_9BACT</name>
<accession>A0A5C6D598</accession>
<dbReference type="SUPFAM" id="SSF49785">
    <property type="entry name" value="Galactose-binding domain-like"/>
    <property type="match status" value="1"/>
</dbReference>
<dbReference type="Gene3D" id="1.50.10.10">
    <property type="match status" value="1"/>
</dbReference>
<dbReference type="Proteomes" id="UP000319143">
    <property type="component" value="Unassembled WGS sequence"/>
</dbReference>
<organism evidence="4 5">
    <name type="scientific">Novipirellula artificiosorum</name>
    <dbReference type="NCBI Taxonomy" id="2528016"/>
    <lineage>
        <taxon>Bacteria</taxon>
        <taxon>Pseudomonadati</taxon>
        <taxon>Planctomycetota</taxon>
        <taxon>Planctomycetia</taxon>
        <taxon>Pirellulales</taxon>
        <taxon>Pirellulaceae</taxon>
        <taxon>Novipirellula</taxon>
    </lineage>
</organism>
<dbReference type="AlphaFoldDB" id="A0A5C6D598"/>